<sequence length="457" mass="54059">MSEIGASLLQLSGNHEDEINSLTPENIAIGYKTYDFNNNNELIINNPPIFDKIKPECLILSLNNHSNLIFFQTYINPLRLNFTIGTRDIVKIPLALLWNLKTPEIINNKLYLQIPFDMFFGNINLCGLQNYEIKFAIDYSCIHLAGNNSMNIYHDQQMNFALLCRTYSIDRRNLRFHVDVSSNSIQKISSIQINALNNVNSDEFRIRTNRFGGFVKGFFIESTRIFEYLQEIKFYTNQFIRFHYDSYLIRQKCVKISDDMIYFPFNSEELYENNTHNSYRGSINFDSIESHFLNLKFLHRRQKVRVYALSKNNYNQRDGVFNIRNIHNSLNLYQDFDTHPLTPIDDIIRPFIQRDIRRNEETLHIYDVSLNDIPYISQVVNRKICEQDQNMCPIQHAEIQENERYMLCCSCRNCYNEYAIISWFVSCNAYNRTKTCPTCRSEWSDHNVYINAESEIL</sequence>
<organism evidence="1">
    <name type="scientific">viral metagenome</name>
    <dbReference type="NCBI Taxonomy" id="1070528"/>
    <lineage>
        <taxon>unclassified sequences</taxon>
        <taxon>metagenomes</taxon>
        <taxon>organismal metagenomes</taxon>
    </lineage>
</organism>
<reference evidence="1" key="1">
    <citation type="journal article" date="2020" name="Nature">
        <title>Giant virus diversity and host interactions through global metagenomics.</title>
        <authorList>
            <person name="Schulz F."/>
            <person name="Roux S."/>
            <person name="Paez-Espino D."/>
            <person name="Jungbluth S."/>
            <person name="Walsh D.A."/>
            <person name="Denef V.J."/>
            <person name="McMahon K.D."/>
            <person name="Konstantinidis K.T."/>
            <person name="Eloe-Fadrosh E.A."/>
            <person name="Kyrpides N.C."/>
            <person name="Woyke T."/>
        </authorList>
    </citation>
    <scope>NUCLEOTIDE SEQUENCE</scope>
    <source>
        <strain evidence="1">GVMAG-S-1101165-79</strain>
    </source>
</reference>
<proteinExistence type="predicted"/>
<evidence type="ECO:0000313" key="1">
    <source>
        <dbReference type="EMBL" id="QHS82416.1"/>
    </source>
</evidence>
<protein>
    <submittedName>
        <fullName evidence="1">Uncharacterized protein</fullName>
    </submittedName>
</protein>
<dbReference type="AlphaFoldDB" id="A0A6C0AS60"/>
<accession>A0A6C0AS60</accession>
<dbReference type="EMBL" id="MN740766">
    <property type="protein sequence ID" value="QHS82416.1"/>
    <property type="molecule type" value="Genomic_DNA"/>
</dbReference>
<name>A0A6C0AS60_9ZZZZ</name>